<dbReference type="HOGENOM" id="CLU_1979915_0_0_5"/>
<accession>F7ZJX5</accession>
<reference evidence="1 2" key="1">
    <citation type="journal article" date="2011" name="BMC Genomics">
        <title>Comparative genome analysis and genome-guided physiological analysis of Roseobacter litoralis.</title>
        <authorList>
            <person name="Kalhoefer D."/>
            <person name="Thole S."/>
            <person name="Voget S."/>
            <person name="Lehmann R."/>
            <person name="Liesegang H."/>
            <person name="Wollher A."/>
            <person name="Daniel R."/>
            <person name="Simon M."/>
            <person name="Brinkhoff T."/>
        </authorList>
    </citation>
    <scope>NUCLEOTIDE SEQUENCE [LARGE SCALE GENOMIC DNA]</scope>
    <source>
        <strain evidence="2">ATCC 49566 / DSM 6996 / JCM 21268 / NBRC 15278 / OCh 149</strain>
    </source>
</reference>
<dbReference type="Proteomes" id="UP000001353">
    <property type="component" value="Chromosome"/>
</dbReference>
<dbReference type="AlphaFoldDB" id="F7ZJX5"/>
<proteinExistence type="predicted"/>
<gene>
    <name evidence="1" type="ordered locus">RLO149_c031940</name>
</gene>
<dbReference type="STRING" id="391595.RLO149_c031940"/>
<evidence type="ECO:0000313" key="2">
    <source>
        <dbReference type="Proteomes" id="UP000001353"/>
    </source>
</evidence>
<evidence type="ECO:0000313" key="1">
    <source>
        <dbReference type="EMBL" id="AEI95150.1"/>
    </source>
</evidence>
<keyword evidence="2" id="KW-1185">Reference proteome</keyword>
<sequence>MLEYSGIQRRDPRRGQRCKSVHANKFWKDAATAAFARRICYSEPSKASITWGKPINFPAAVWSDRGCRSTLRRTASVLEKPQAVILKKLESQHMQVRYMDGLNPRMSWRRPMAAPIMMQAKVSGAP</sequence>
<protein>
    <submittedName>
        <fullName evidence="1">Uncharacterized protein</fullName>
    </submittedName>
</protein>
<organism evidence="1 2">
    <name type="scientific">Roseobacter litoralis (strain ATCC 49566 / DSM 6996 / JCM 21268 / NBRC 15278 / OCh 149)</name>
    <dbReference type="NCBI Taxonomy" id="391595"/>
    <lineage>
        <taxon>Bacteria</taxon>
        <taxon>Pseudomonadati</taxon>
        <taxon>Pseudomonadota</taxon>
        <taxon>Alphaproteobacteria</taxon>
        <taxon>Rhodobacterales</taxon>
        <taxon>Roseobacteraceae</taxon>
        <taxon>Roseobacter</taxon>
    </lineage>
</organism>
<dbReference type="KEGG" id="rli:RLO149_c031940"/>
<name>F7ZJX5_ROSLO</name>
<dbReference type="EMBL" id="CP002623">
    <property type="protein sequence ID" value="AEI95150.1"/>
    <property type="molecule type" value="Genomic_DNA"/>
</dbReference>